<dbReference type="EMBL" id="ML209268">
    <property type="protein sequence ID" value="TFK58626.1"/>
    <property type="molecule type" value="Genomic_DNA"/>
</dbReference>
<keyword evidence="2" id="KW-1185">Reference proteome</keyword>
<feature type="non-terminal residue" evidence="1">
    <location>
        <position position="1"/>
    </location>
</feature>
<sequence>ISRINHLQSLCQGLPKSLPLDPDQSTYHFGLDPEKLSDFGPLGAFSSNMETCFQTYRAKNAEVHFVERGRRLEDLITTMKAAVKVMSEADREVFREAWLERLITAAIRDGGKVLKRLRSPSPAEKSSKRIKETAIIDITDDNDADDVDDDLPMAPGLQVASKSHLSQPHPTPGSSKSPPLEVPQNVKQLSLAAMWKPYHEYTPAEWSAHVEQAKRNKVRDEEQRRKVIKATEKQRQKRDEEKKVLGRDRQQCYRDKKAEAKAKAAVDEGEKQASQDLSTVLTGSTEVVPLDPIELAEISRAGKESWRKSRNGKLGGAVQQRAKRTNWFHPFLWPLIDAAMRKAGWSAGEAVKILHCQNPTLYRTLVRATIWKWKDKNANAWSAQTQKSVANHHTLAGSGRTGALTKHPEITNEIRLSLKNIRASGLTVTVSTTRSIMLAVISEHQPNILNHHFKCSEAFVRAFLQTVMNWSPRQGTRAAGHIPGDVEIVCERAFFRIAYAMKWERIPAKLIVNGDQMGVYLIPNSTRTFHDRGADQVDVVGKEEKRAFTLFVSSTPTGVILPFQQIWGGKTAASLPTTKAPGMEEAKGYGFNFACAASPNNARSHFSTLKTMKEWIEHVIEPYRQETIAGDPALDEDQKMILYIDAYPVHTGEEFRTWMSQKHPEIILCYVPHNCTPVFQPADVGLQHPIKHILKQSIFEFMVDSHRQQLSQGVEPKDVKITSSLPELRDASVKGLVKAFEFLQTPDGRDLIKMAWRKSTVKKLCLSEECLTSKTTYKALNTYLKTDNTLHNEIVSRLGVVQGIDKGAENEVDHSADDDTDIPLDAVIRETLGESIGSVGSNGVAFTVDKLTCKEGTLVASGDDEDVWAYNDEGQK</sequence>
<name>A0ACD2ZYX3_9AGAR</name>
<protein>
    <submittedName>
        <fullName evidence="1">Uncharacterized protein</fullName>
    </submittedName>
</protein>
<organism evidence="1 2">
    <name type="scientific">Pluteus cervinus</name>
    <dbReference type="NCBI Taxonomy" id="181527"/>
    <lineage>
        <taxon>Eukaryota</taxon>
        <taxon>Fungi</taxon>
        <taxon>Dikarya</taxon>
        <taxon>Basidiomycota</taxon>
        <taxon>Agaricomycotina</taxon>
        <taxon>Agaricomycetes</taxon>
        <taxon>Agaricomycetidae</taxon>
        <taxon>Agaricales</taxon>
        <taxon>Pluteineae</taxon>
        <taxon>Pluteaceae</taxon>
        <taxon>Pluteus</taxon>
    </lineage>
</organism>
<gene>
    <name evidence="1" type="ORF">BDN72DRAFT_742716</name>
</gene>
<reference evidence="1 2" key="1">
    <citation type="journal article" date="2019" name="Nat. Ecol. Evol.">
        <title>Megaphylogeny resolves global patterns of mushroom evolution.</title>
        <authorList>
            <person name="Varga T."/>
            <person name="Krizsan K."/>
            <person name="Foldi C."/>
            <person name="Dima B."/>
            <person name="Sanchez-Garcia M."/>
            <person name="Sanchez-Ramirez S."/>
            <person name="Szollosi G.J."/>
            <person name="Szarkandi J.G."/>
            <person name="Papp V."/>
            <person name="Albert L."/>
            <person name="Andreopoulos W."/>
            <person name="Angelini C."/>
            <person name="Antonin V."/>
            <person name="Barry K.W."/>
            <person name="Bougher N.L."/>
            <person name="Buchanan P."/>
            <person name="Buyck B."/>
            <person name="Bense V."/>
            <person name="Catcheside P."/>
            <person name="Chovatia M."/>
            <person name="Cooper J."/>
            <person name="Damon W."/>
            <person name="Desjardin D."/>
            <person name="Finy P."/>
            <person name="Geml J."/>
            <person name="Haridas S."/>
            <person name="Hughes K."/>
            <person name="Justo A."/>
            <person name="Karasinski D."/>
            <person name="Kautmanova I."/>
            <person name="Kiss B."/>
            <person name="Kocsube S."/>
            <person name="Kotiranta H."/>
            <person name="LaButti K.M."/>
            <person name="Lechner B.E."/>
            <person name="Liimatainen K."/>
            <person name="Lipzen A."/>
            <person name="Lukacs Z."/>
            <person name="Mihaltcheva S."/>
            <person name="Morgado L.N."/>
            <person name="Niskanen T."/>
            <person name="Noordeloos M.E."/>
            <person name="Ohm R.A."/>
            <person name="Ortiz-Santana B."/>
            <person name="Ovrebo C."/>
            <person name="Racz N."/>
            <person name="Riley R."/>
            <person name="Savchenko A."/>
            <person name="Shiryaev A."/>
            <person name="Soop K."/>
            <person name="Spirin V."/>
            <person name="Szebenyi C."/>
            <person name="Tomsovsky M."/>
            <person name="Tulloss R.E."/>
            <person name="Uehling J."/>
            <person name="Grigoriev I.V."/>
            <person name="Vagvolgyi C."/>
            <person name="Papp T."/>
            <person name="Martin F.M."/>
            <person name="Miettinen O."/>
            <person name="Hibbett D.S."/>
            <person name="Nagy L.G."/>
        </authorList>
    </citation>
    <scope>NUCLEOTIDE SEQUENCE [LARGE SCALE GENOMIC DNA]</scope>
    <source>
        <strain evidence="1 2">NL-1719</strain>
    </source>
</reference>
<feature type="non-terminal residue" evidence="1">
    <location>
        <position position="876"/>
    </location>
</feature>
<accession>A0ACD2ZYX3</accession>
<dbReference type="Proteomes" id="UP000308600">
    <property type="component" value="Unassembled WGS sequence"/>
</dbReference>
<proteinExistence type="predicted"/>
<evidence type="ECO:0000313" key="2">
    <source>
        <dbReference type="Proteomes" id="UP000308600"/>
    </source>
</evidence>
<evidence type="ECO:0000313" key="1">
    <source>
        <dbReference type="EMBL" id="TFK58626.1"/>
    </source>
</evidence>